<comment type="caution">
    <text evidence="1">The sequence shown here is derived from an EMBL/GenBank/DDBJ whole genome shotgun (WGS) entry which is preliminary data.</text>
</comment>
<accession>A0A3M9NHL2</accession>
<gene>
    <name evidence="1" type="primary">gldH</name>
    <name evidence="1" type="ORF">EFY79_07615</name>
</gene>
<sequence length="166" mass="19360">MKTFYFCKNAGLKKFFAISMLSVFFASCIKIDLFEKQATIPLQQWFYSNVPQFTFHIDDTTSLYNVYVIIRHTDRYEYNNIWLRIGLKTPSDSFNYQNVNLTLATDAKGWEGTGMDDIYEVRKNISSAPFSFKKPGDYTFSIAQIMRENPLKNILSVGLRIEIVNR</sequence>
<keyword evidence="1" id="KW-0449">Lipoprotein</keyword>
<protein>
    <submittedName>
        <fullName evidence="1">Gliding motility lipoprotein GldH</fullName>
    </submittedName>
</protein>
<dbReference type="NCBIfam" id="TIGR03511">
    <property type="entry name" value="GldH_lipo"/>
    <property type="match status" value="1"/>
</dbReference>
<evidence type="ECO:0000313" key="2">
    <source>
        <dbReference type="Proteomes" id="UP000267223"/>
    </source>
</evidence>
<evidence type="ECO:0000313" key="1">
    <source>
        <dbReference type="EMBL" id="RNI37260.1"/>
    </source>
</evidence>
<dbReference type="EMBL" id="RJJR01000005">
    <property type="protein sequence ID" value="RNI37260.1"/>
    <property type="molecule type" value="Genomic_DNA"/>
</dbReference>
<keyword evidence="2" id="KW-1185">Reference proteome</keyword>
<dbReference type="Pfam" id="PF14109">
    <property type="entry name" value="GldH_lipo"/>
    <property type="match status" value="1"/>
</dbReference>
<proteinExistence type="predicted"/>
<dbReference type="AlphaFoldDB" id="A0A3M9NHL2"/>
<dbReference type="InterPro" id="IPR020018">
    <property type="entry name" value="Motility-assoc_lipoprot_GldH"/>
</dbReference>
<reference evidence="1 2" key="1">
    <citation type="submission" date="2018-11" db="EMBL/GenBank/DDBJ databases">
        <title>Draft genome sequence of Ferruginibacter sp. BO-59.</title>
        <authorList>
            <person name="Im W.T."/>
        </authorList>
    </citation>
    <scope>NUCLEOTIDE SEQUENCE [LARGE SCALE GENOMIC DNA]</scope>
    <source>
        <strain evidence="1 2">BO-59</strain>
    </source>
</reference>
<dbReference type="PROSITE" id="PS51257">
    <property type="entry name" value="PROKAR_LIPOPROTEIN"/>
    <property type="match status" value="1"/>
</dbReference>
<organism evidence="1 2">
    <name type="scientific">Hanamia caeni</name>
    <dbReference type="NCBI Taxonomy" id="2294116"/>
    <lineage>
        <taxon>Bacteria</taxon>
        <taxon>Pseudomonadati</taxon>
        <taxon>Bacteroidota</taxon>
        <taxon>Chitinophagia</taxon>
        <taxon>Chitinophagales</taxon>
        <taxon>Chitinophagaceae</taxon>
        <taxon>Hanamia</taxon>
    </lineage>
</organism>
<name>A0A3M9NHL2_9BACT</name>
<dbReference type="Proteomes" id="UP000267223">
    <property type="component" value="Unassembled WGS sequence"/>
</dbReference>